<organism evidence="1 2">
    <name type="scientific">Corynebacterium imitans</name>
    <dbReference type="NCBI Taxonomy" id="156978"/>
    <lineage>
        <taxon>Bacteria</taxon>
        <taxon>Bacillati</taxon>
        <taxon>Actinomycetota</taxon>
        <taxon>Actinomycetes</taxon>
        <taxon>Mycobacteriales</taxon>
        <taxon>Corynebacteriaceae</taxon>
        <taxon>Corynebacterium</taxon>
    </lineage>
</organism>
<gene>
    <name evidence="1" type="ORF">SAMEA4535761_01143</name>
</gene>
<dbReference type="RefSeq" id="WP_157727800.1">
    <property type="nucleotide sequence ID" value="NZ_CP009211.1"/>
</dbReference>
<evidence type="ECO:0000313" key="2">
    <source>
        <dbReference type="Proteomes" id="UP000215374"/>
    </source>
</evidence>
<protein>
    <submittedName>
        <fullName evidence="1">Uncharacterized protein</fullName>
    </submittedName>
</protein>
<dbReference type="Proteomes" id="UP000215374">
    <property type="component" value="Chromosome 1"/>
</dbReference>
<sequence length="58" mass="6559">MSLKSHNNGWALYMVPYGKSIDQGALTVDLSGAQERAVFAQMAKRWNLPFDSADAKWW</sequence>
<accession>A0A239ZEI2</accession>
<name>A0A239ZEI2_9CORY</name>
<proteinExistence type="predicted"/>
<dbReference type="EMBL" id="LT906467">
    <property type="protein sequence ID" value="SNV69094.1"/>
    <property type="molecule type" value="Genomic_DNA"/>
</dbReference>
<dbReference type="AlphaFoldDB" id="A0A239ZEI2"/>
<reference evidence="1 2" key="1">
    <citation type="submission" date="2017-06" db="EMBL/GenBank/DDBJ databases">
        <authorList>
            <consortium name="Pathogen Informatics"/>
        </authorList>
    </citation>
    <scope>NUCLEOTIDE SEQUENCE [LARGE SCALE GENOMIC DNA]</scope>
    <source>
        <strain evidence="1 2">NCTC13015</strain>
    </source>
</reference>
<evidence type="ECO:0000313" key="1">
    <source>
        <dbReference type="EMBL" id="SNV69094.1"/>
    </source>
</evidence>